<keyword evidence="4" id="KW-0539">Nucleus</keyword>
<accession>A0AAD7FY92</accession>
<feature type="region of interest" description="Disordered" evidence="5">
    <location>
        <begin position="95"/>
        <end position="116"/>
    </location>
</feature>
<dbReference type="GO" id="GO:0003677">
    <property type="term" value="F:DNA binding"/>
    <property type="evidence" value="ECO:0007669"/>
    <property type="project" value="UniProtKB-KW"/>
</dbReference>
<comment type="subcellular location">
    <subcellularLocation>
        <location evidence="1">Nucleus</location>
    </subcellularLocation>
</comment>
<evidence type="ECO:0000313" key="8">
    <source>
        <dbReference type="Proteomes" id="UP001221142"/>
    </source>
</evidence>
<evidence type="ECO:0000256" key="5">
    <source>
        <dbReference type="SAM" id="MobiDB-lite"/>
    </source>
</evidence>
<name>A0AAD7FY92_9AGAR</name>
<dbReference type="AlphaFoldDB" id="A0AAD7FY92"/>
<proteinExistence type="predicted"/>
<dbReference type="InterPro" id="IPR007219">
    <property type="entry name" value="XnlR_reg_dom"/>
</dbReference>
<dbReference type="Proteomes" id="UP001221142">
    <property type="component" value="Unassembled WGS sequence"/>
</dbReference>
<evidence type="ECO:0000256" key="2">
    <source>
        <dbReference type="ARBA" id="ARBA00022723"/>
    </source>
</evidence>
<dbReference type="GO" id="GO:0003700">
    <property type="term" value="F:DNA-binding transcription factor activity"/>
    <property type="evidence" value="ECO:0007669"/>
    <property type="project" value="InterPro"/>
</dbReference>
<evidence type="ECO:0000259" key="6">
    <source>
        <dbReference type="SMART" id="SM00906"/>
    </source>
</evidence>
<dbReference type="GO" id="GO:0005634">
    <property type="term" value="C:nucleus"/>
    <property type="evidence" value="ECO:0007669"/>
    <property type="project" value="UniProtKB-SubCell"/>
</dbReference>
<evidence type="ECO:0000256" key="1">
    <source>
        <dbReference type="ARBA" id="ARBA00004123"/>
    </source>
</evidence>
<sequence>MHTSRRRFEQTRDESCNNCLALGNSCTYLHAPVKRGPKNLPPRSRRRTGRFWWFPDVISTIPRLIQDLKQKIATLEARLSAAVCSLCAQPLQTLSPPTTTMETTPTYESDQSTEDDDTDISEELSAQFRKVSIQLKGFSSESFGQVSNMQFVRAALAIQEKHKGHSSPAPLARPIYWDQTPWEKEFYDQQPCYIFPDPDLVESLLALYFTNFHPTFPLLHRDFFRQQVAEGLHLTNTKFGALLLAVLAVASRDSNDPRVTVDGNTLSSGWRFITQVQPVENFFDVTIHDLQFNCLMTLFYMGTSAPHTGWLYLGFAIRFLQYRGEHDRKRHGMKVVDELWNRAFWCIFILDRMISAFLGRPPALHKEDYYVDPPLEVDDEYWDHGFVQPLGKPSALSFFVNLVRLAEIMGDALRRLHNHPKLREVTAQQDIVAELDSLMNNFIDTLPSHLRWDPNKDQEGIFFDQAAMLHATYCYVQIVIHRPFMNKQISVPSTIICTTAARVELSVAEIWTNKLQRVPSPFLQNATFASAVVLLINIFSTRHAKMPLDVDKDRGLVEGGMKVLQVAETRWHAAGRRWELLNELQSLFRPSPTSHRGQELSCENSALGLPLSSYSQRLGGTNHQT</sequence>
<dbReference type="PANTHER" id="PTHR46910">
    <property type="entry name" value="TRANSCRIPTION FACTOR PDR1"/>
    <property type="match status" value="1"/>
</dbReference>
<dbReference type="CDD" id="cd12148">
    <property type="entry name" value="fungal_TF_MHR"/>
    <property type="match status" value="1"/>
</dbReference>
<evidence type="ECO:0000256" key="3">
    <source>
        <dbReference type="ARBA" id="ARBA00023125"/>
    </source>
</evidence>
<evidence type="ECO:0000256" key="4">
    <source>
        <dbReference type="ARBA" id="ARBA00023242"/>
    </source>
</evidence>
<dbReference type="GO" id="GO:0008270">
    <property type="term" value="F:zinc ion binding"/>
    <property type="evidence" value="ECO:0007669"/>
    <property type="project" value="InterPro"/>
</dbReference>
<dbReference type="GO" id="GO:0006351">
    <property type="term" value="P:DNA-templated transcription"/>
    <property type="evidence" value="ECO:0007669"/>
    <property type="project" value="InterPro"/>
</dbReference>
<dbReference type="SMART" id="SM00906">
    <property type="entry name" value="Fungal_trans"/>
    <property type="match status" value="1"/>
</dbReference>
<evidence type="ECO:0000313" key="7">
    <source>
        <dbReference type="EMBL" id="KAJ7644416.1"/>
    </source>
</evidence>
<protein>
    <submittedName>
        <fullName evidence="7">Fungal-specific transcription factor domain-containing protein</fullName>
    </submittedName>
</protein>
<dbReference type="InterPro" id="IPR050987">
    <property type="entry name" value="AtrR-like"/>
</dbReference>
<organism evidence="7 8">
    <name type="scientific">Roridomyces roridus</name>
    <dbReference type="NCBI Taxonomy" id="1738132"/>
    <lineage>
        <taxon>Eukaryota</taxon>
        <taxon>Fungi</taxon>
        <taxon>Dikarya</taxon>
        <taxon>Basidiomycota</taxon>
        <taxon>Agaricomycotina</taxon>
        <taxon>Agaricomycetes</taxon>
        <taxon>Agaricomycetidae</taxon>
        <taxon>Agaricales</taxon>
        <taxon>Marasmiineae</taxon>
        <taxon>Mycenaceae</taxon>
        <taxon>Roridomyces</taxon>
    </lineage>
</organism>
<keyword evidence="8" id="KW-1185">Reference proteome</keyword>
<dbReference type="PANTHER" id="PTHR46910:SF3">
    <property type="entry name" value="HALOTOLERANCE PROTEIN 9-RELATED"/>
    <property type="match status" value="1"/>
</dbReference>
<keyword evidence="3" id="KW-0238">DNA-binding</keyword>
<feature type="domain" description="Xylanolytic transcriptional activator regulatory" evidence="6">
    <location>
        <begin position="309"/>
        <end position="380"/>
    </location>
</feature>
<feature type="compositionally biased region" description="Low complexity" evidence="5">
    <location>
        <begin position="95"/>
        <end position="110"/>
    </location>
</feature>
<reference evidence="7" key="1">
    <citation type="submission" date="2023-03" db="EMBL/GenBank/DDBJ databases">
        <title>Massive genome expansion in bonnet fungi (Mycena s.s.) driven by repeated elements and novel gene families across ecological guilds.</title>
        <authorList>
            <consortium name="Lawrence Berkeley National Laboratory"/>
            <person name="Harder C.B."/>
            <person name="Miyauchi S."/>
            <person name="Viragh M."/>
            <person name="Kuo A."/>
            <person name="Thoen E."/>
            <person name="Andreopoulos B."/>
            <person name="Lu D."/>
            <person name="Skrede I."/>
            <person name="Drula E."/>
            <person name="Henrissat B."/>
            <person name="Morin E."/>
            <person name="Kohler A."/>
            <person name="Barry K."/>
            <person name="LaButti K."/>
            <person name="Morin E."/>
            <person name="Salamov A."/>
            <person name="Lipzen A."/>
            <person name="Mereny Z."/>
            <person name="Hegedus B."/>
            <person name="Baldrian P."/>
            <person name="Stursova M."/>
            <person name="Weitz H."/>
            <person name="Taylor A."/>
            <person name="Grigoriev I.V."/>
            <person name="Nagy L.G."/>
            <person name="Martin F."/>
            <person name="Kauserud H."/>
        </authorList>
    </citation>
    <scope>NUCLEOTIDE SEQUENCE</scope>
    <source>
        <strain evidence="7">9284</strain>
    </source>
</reference>
<dbReference type="Pfam" id="PF04082">
    <property type="entry name" value="Fungal_trans"/>
    <property type="match status" value="1"/>
</dbReference>
<keyword evidence="2" id="KW-0479">Metal-binding</keyword>
<comment type="caution">
    <text evidence="7">The sequence shown here is derived from an EMBL/GenBank/DDBJ whole genome shotgun (WGS) entry which is preliminary data.</text>
</comment>
<gene>
    <name evidence="7" type="ORF">FB45DRAFT_295834</name>
</gene>
<dbReference type="EMBL" id="JARKIF010000003">
    <property type="protein sequence ID" value="KAJ7644416.1"/>
    <property type="molecule type" value="Genomic_DNA"/>
</dbReference>